<dbReference type="CDD" id="cd01412">
    <property type="entry name" value="SIRT5_Af1_CobB"/>
    <property type="match status" value="1"/>
</dbReference>
<dbReference type="InterPro" id="IPR027546">
    <property type="entry name" value="Sirtuin_class_III"/>
</dbReference>
<sequence>MAEQVREWVRAARHVVVLTGAGMSAESGVPTFRDSQTGLWAKFDPQQLATEDAFRANPAMVWDWYAHRREAIAKVQPNAGHRALAGFAQRHPGRLTLVTQNVDGLHQRAGSEGVLALHGNIAQDRWLDTPRNCCNADAAAAGSPPYCDRCGNMRRPAVVWFGEMLPVDVLEAAEAAARRSDLMLVVGTSGMVHPAAGLPRLTQGRVVVINPGDTVLDAAAEVVLRGTAATLLPKLLED</sequence>
<evidence type="ECO:0000256" key="3">
    <source>
        <dbReference type="HAMAP-Rule" id="MF_01121"/>
    </source>
</evidence>
<dbReference type="PANTHER" id="PTHR11085">
    <property type="entry name" value="NAD-DEPENDENT PROTEIN DEACYLASE SIRTUIN-5, MITOCHONDRIAL-RELATED"/>
    <property type="match status" value="1"/>
</dbReference>
<dbReference type="InterPro" id="IPR026591">
    <property type="entry name" value="Sirtuin_cat_small_dom_sf"/>
</dbReference>
<comment type="similarity">
    <text evidence="3">Belongs to the sirtuin family. Class III subfamily.</text>
</comment>
<dbReference type="InterPro" id="IPR026590">
    <property type="entry name" value="Ssirtuin_cat_dom"/>
</dbReference>
<feature type="binding site" evidence="3">
    <location>
        <begin position="187"/>
        <end position="189"/>
    </location>
    <ligand>
        <name>NAD(+)</name>
        <dbReference type="ChEBI" id="CHEBI:57540"/>
    </ligand>
</feature>
<feature type="binding site" evidence="3">
    <location>
        <position position="68"/>
    </location>
    <ligand>
        <name>substrate</name>
    </ligand>
</feature>
<feature type="domain" description="Deacetylase sirtuin-type" evidence="5">
    <location>
        <begin position="1"/>
        <end position="238"/>
    </location>
</feature>
<gene>
    <name evidence="3" type="primary">cobB</name>
    <name evidence="6" type="ORF">RAMLITH_00980</name>
</gene>
<protein>
    <recommendedName>
        <fullName evidence="3">NAD-dependent protein deacylase</fullName>
        <ecNumber evidence="3">2.3.1.286</ecNumber>
    </recommendedName>
    <alternativeName>
        <fullName evidence="3">Regulatory protein SIR2 homolog</fullName>
    </alternativeName>
</protein>
<dbReference type="RefSeq" id="WP_168105477.1">
    <property type="nucleotide sequence ID" value="NZ_VTOX01000001.1"/>
</dbReference>
<name>A0A7X6DC04_9BURK</name>
<keyword evidence="2 3" id="KW-0520">NAD</keyword>
<dbReference type="SUPFAM" id="SSF52467">
    <property type="entry name" value="DHS-like NAD/FAD-binding domain"/>
    <property type="match status" value="1"/>
</dbReference>
<dbReference type="NCBIfam" id="NF001753">
    <property type="entry name" value="PRK00481.1-3"/>
    <property type="match status" value="1"/>
</dbReference>
<reference evidence="6 7" key="1">
    <citation type="journal article" date="2020" name="Nature">
        <title>Bacterial chemolithoautotrophy via manganese oxidation.</title>
        <authorList>
            <person name="Yu H."/>
            <person name="Leadbetter J.R."/>
        </authorList>
    </citation>
    <scope>NUCLEOTIDE SEQUENCE [LARGE SCALE GENOMIC DNA]</scope>
    <source>
        <strain evidence="6 7">RBP-1</strain>
    </source>
</reference>
<comment type="catalytic activity">
    <reaction evidence="3">
        <text>N(6)-succinyl-L-lysyl-[protein] + NAD(+) + H2O = 2''-O-succinyl-ADP-D-ribose + nicotinamide + L-lysyl-[protein]</text>
        <dbReference type="Rhea" id="RHEA:47668"/>
        <dbReference type="Rhea" id="RHEA-COMP:9752"/>
        <dbReference type="Rhea" id="RHEA-COMP:11877"/>
        <dbReference type="ChEBI" id="CHEBI:15377"/>
        <dbReference type="ChEBI" id="CHEBI:17154"/>
        <dbReference type="ChEBI" id="CHEBI:29969"/>
        <dbReference type="ChEBI" id="CHEBI:57540"/>
        <dbReference type="ChEBI" id="CHEBI:87830"/>
        <dbReference type="ChEBI" id="CHEBI:87832"/>
    </reaction>
</comment>
<comment type="domain">
    <text evidence="3">2 residues (Tyr-65 and Arg-68) present in a large hydrophobic pocket are probably involved in substrate specificity. They are important for desuccinylation activity, but dispensable for deacetylation activity.</text>
</comment>
<evidence type="ECO:0000256" key="1">
    <source>
        <dbReference type="ARBA" id="ARBA00022679"/>
    </source>
</evidence>
<dbReference type="EMBL" id="VTOX01000001">
    <property type="protein sequence ID" value="NKE64380.1"/>
    <property type="molecule type" value="Genomic_DNA"/>
</dbReference>
<dbReference type="GO" id="GO:0036055">
    <property type="term" value="F:protein-succinyllysine desuccinylase activity"/>
    <property type="evidence" value="ECO:0007669"/>
    <property type="project" value="UniProtKB-UniRule"/>
</dbReference>
<dbReference type="InterPro" id="IPR029035">
    <property type="entry name" value="DHS-like_NAD/FAD-binding_dom"/>
</dbReference>
<feature type="binding site" evidence="3">
    <location>
        <position position="228"/>
    </location>
    <ligand>
        <name>NAD(+)</name>
        <dbReference type="ChEBI" id="CHEBI:57540"/>
    </ligand>
</feature>
<evidence type="ECO:0000256" key="4">
    <source>
        <dbReference type="PROSITE-ProRule" id="PRU00236"/>
    </source>
</evidence>
<feature type="active site" description="Proton acceptor" evidence="3">
    <location>
        <position position="118"/>
    </location>
</feature>
<evidence type="ECO:0000256" key="2">
    <source>
        <dbReference type="ARBA" id="ARBA00023027"/>
    </source>
</evidence>
<feature type="binding site" evidence="3">
    <location>
        <begin position="210"/>
        <end position="212"/>
    </location>
    <ligand>
        <name>NAD(+)</name>
        <dbReference type="ChEBI" id="CHEBI:57540"/>
    </ligand>
</feature>
<comment type="caution">
    <text evidence="3 4">Lacks conserved residue(s) required for the propagation of feature annotation.</text>
</comment>
<dbReference type="InterPro" id="IPR003000">
    <property type="entry name" value="Sirtuin"/>
</dbReference>
<dbReference type="Pfam" id="PF02146">
    <property type="entry name" value="SIR2"/>
    <property type="match status" value="1"/>
</dbReference>
<comment type="catalytic activity">
    <reaction evidence="3">
        <text>N(6)-acetyl-L-lysyl-[protein] + NAD(+) + H2O = 2''-O-acetyl-ADP-D-ribose + nicotinamide + L-lysyl-[protein]</text>
        <dbReference type="Rhea" id="RHEA:43636"/>
        <dbReference type="Rhea" id="RHEA-COMP:9752"/>
        <dbReference type="Rhea" id="RHEA-COMP:10731"/>
        <dbReference type="ChEBI" id="CHEBI:15377"/>
        <dbReference type="ChEBI" id="CHEBI:17154"/>
        <dbReference type="ChEBI" id="CHEBI:29969"/>
        <dbReference type="ChEBI" id="CHEBI:57540"/>
        <dbReference type="ChEBI" id="CHEBI:61930"/>
        <dbReference type="ChEBI" id="CHEBI:83767"/>
        <dbReference type="EC" id="2.3.1.286"/>
    </reaction>
</comment>
<dbReference type="GO" id="GO:0017136">
    <property type="term" value="F:histone deacetylase activity, NAD-dependent"/>
    <property type="evidence" value="ECO:0007669"/>
    <property type="project" value="TreeGrafter"/>
</dbReference>
<dbReference type="Gene3D" id="3.30.1600.10">
    <property type="entry name" value="SIR2/SIRT2 'Small Domain"/>
    <property type="match status" value="1"/>
</dbReference>
<organism evidence="6 7">
    <name type="scientific">Ramlibacter lithotrophicus</name>
    <dbReference type="NCBI Taxonomy" id="2606681"/>
    <lineage>
        <taxon>Bacteria</taxon>
        <taxon>Pseudomonadati</taxon>
        <taxon>Pseudomonadota</taxon>
        <taxon>Betaproteobacteria</taxon>
        <taxon>Burkholderiales</taxon>
        <taxon>Comamonadaceae</taxon>
        <taxon>Ramlibacter</taxon>
    </lineage>
</organism>
<dbReference type="PANTHER" id="PTHR11085:SF10">
    <property type="entry name" value="NAD-DEPENDENT PROTEIN DEACYLASE SIRTUIN-5, MITOCHONDRIAL-RELATED"/>
    <property type="match status" value="1"/>
</dbReference>
<dbReference type="InterPro" id="IPR050134">
    <property type="entry name" value="NAD-dep_sirtuin_deacylases"/>
</dbReference>
<comment type="function">
    <text evidence="3">NAD-dependent lysine deacetylase and desuccinylase that specifically removes acetyl and succinyl groups on target proteins. Modulates the activities of several proteins which are inactive in their acylated form.</text>
</comment>
<dbReference type="GO" id="GO:0036054">
    <property type="term" value="F:protein-malonyllysine demalonylase activity"/>
    <property type="evidence" value="ECO:0007669"/>
    <property type="project" value="InterPro"/>
</dbReference>
<dbReference type="Proteomes" id="UP000521868">
    <property type="component" value="Unassembled WGS sequence"/>
</dbReference>
<dbReference type="EC" id="2.3.1.286" evidence="3"/>
<dbReference type="PROSITE" id="PS50305">
    <property type="entry name" value="SIRTUIN"/>
    <property type="match status" value="1"/>
</dbReference>
<comment type="subcellular location">
    <subcellularLocation>
        <location evidence="3">Cytoplasm</location>
    </subcellularLocation>
</comment>
<dbReference type="GO" id="GO:0070403">
    <property type="term" value="F:NAD+ binding"/>
    <property type="evidence" value="ECO:0007669"/>
    <property type="project" value="UniProtKB-UniRule"/>
</dbReference>
<proteinExistence type="inferred from homology"/>
<evidence type="ECO:0000259" key="5">
    <source>
        <dbReference type="PROSITE" id="PS50305"/>
    </source>
</evidence>
<feature type="binding site" evidence="3">
    <location>
        <position position="65"/>
    </location>
    <ligand>
        <name>substrate</name>
    </ligand>
</feature>
<keyword evidence="3" id="KW-0963">Cytoplasm</keyword>
<keyword evidence="7" id="KW-1185">Reference proteome</keyword>
<evidence type="ECO:0000313" key="7">
    <source>
        <dbReference type="Proteomes" id="UP000521868"/>
    </source>
</evidence>
<accession>A0A7X6DC04</accession>
<comment type="caution">
    <text evidence="6">The sequence shown here is derived from an EMBL/GenBank/DDBJ whole genome shotgun (WGS) entry which is preliminary data.</text>
</comment>
<dbReference type="HAMAP" id="MF_01121">
    <property type="entry name" value="Sirtuin_ClassIII"/>
    <property type="match status" value="1"/>
</dbReference>
<dbReference type="GO" id="GO:0005737">
    <property type="term" value="C:cytoplasm"/>
    <property type="evidence" value="ECO:0007669"/>
    <property type="project" value="UniProtKB-SubCell"/>
</dbReference>
<dbReference type="AlphaFoldDB" id="A0A7X6DC04"/>
<keyword evidence="1" id="KW-0808">Transferase</keyword>
<evidence type="ECO:0000313" key="6">
    <source>
        <dbReference type="EMBL" id="NKE64380.1"/>
    </source>
</evidence>
<dbReference type="Gene3D" id="3.40.50.1220">
    <property type="entry name" value="TPP-binding domain"/>
    <property type="match status" value="1"/>
</dbReference>
<feature type="binding site" evidence="3">
    <location>
        <begin position="100"/>
        <end position="103"/>
    </location>
    <ligand>
        <name>NAD(+)</name>
        <dbReference type="ChEBI" id="CHEBI:57540"/>
    </ligand>
</feature>